<dbReference type="PANTHER" id="PTHR43611">
    <property type="entry name" value="ALPHA-D-GLUCOSE 1-PHOSPHATE PHOSPHATASE"/>
    <property type="match status" value="1"/>
</dbReference>
<gene>
    <name evidence="1" type="ORF">LKD31_08045</name>
</gene>
<dbReference type="RefSeq" id="WP_308449316.1">
    <property type="nucleotide sequence ID" value="NZ_JAJEQC010000007.1"/>
</dbReference>
<dbReference type="NCBIfam" id="TIGR01509">
    <property type="entry name" value="HAD-SF-IA-v3"/>
    <property type="match status" value="1"/>
</dbReference>
<dbReference type="InterPro" id="IPR036412">
    <property type="entry name" value="HAD-like_sf"/>
</dbReference>
<dbReference type="Gene3D" id="1.10.150.240">
    <property type="entry name" value="Putative phosphatase, domain 2"/>
    <property type="match status" value="1"/>
</dbReference>
<keyword evidence="2" id="KW-1185">Reference proteome</keyword>
<dbReference type="SFLD" id="SFLDS00003">
    <property type="entry name" value="Haloacid_Dehalogenase"/>
    <property type="match status" value="1"/>
</dbReference>
<evidence type="ECO:0000313" key="1">
    <source>
        <dbReference type="EMBL" id="MCC2136969.1"/>
    </source>
</evidence>
<dbReference type="SUPFAM" id="SSF56784">
    <property type="entry name" value="HAD-like"/>
    <property type="match status" value="1"/>
</dbReference>
<organism evidence="1 2">
    <name type="scientific">Hominenteromicrobium mulieris</name>
    <dbReference type="NCBI Taxonomy" id="2885357"/>
    <lineage>
        <taxon>Bacteria</taxon>
        <taxon>Bacillati</taxon>
        <taxon>Bacillota</taxon>
        <taxon>Clostridia</taxon>
        <taxon>Eubacteriales</taxon>
        <taxon>Oscillospiraceae</taxon>
        <taxon>Hominenteromicrobium</taxon>
    </lineage>
</organism>
<accession>A0AAE3DIN4</accession>
<dbReference type="CDD" id="cd02603">
    <property type="entry name" value="HAD_sEH-N_like"/>
    <property type="match status" value="1"/>
</dbReference>
<evidence type="ECO:0000313" key="2">
    <source>
        <dbReference type="Proteomes" id="UP001199424"/>
    </source>
</evidence>
<dbReference type="AlphaFoldDB" id="A0AAE3DIN4"/>
<dbReference type="SFLD" id="SFLDG01129">
    <property type="entry name" value="C1.5:_HAD__Beta-PGM__Phosphata"/>
    <property type="match status" value="1"/>
</dbReference>
<dbReference type="Pfam" id="PF00702">
    <property type="entry name" value="Hydrolase"/>
    <property type="match status" value="1"/>
</dbReference>
<dbReference type="InterPro" id="IPR006439">
    <property type="entry name" value="HAD-SF_hydro_IA"/>
</dbReference>
<sequence length="200" mass="23205">MIDTVIFDIGNVLTEWHWHNSFVEWFGEDLVDTLANATVMSPEWAEIDRGVLTEEEVVALLTKNAPDYPEQIRRIVHDSHELVTVYPYAADWVRNLKKKGYKVYILSNFSEFGFNRVKDTFDFLPYADGALISYEVKLVKPDRKIYETLCERFDITPENAVFLDDNAKNTEAAREFGLHAITVENKEQTDRDLHVLGVTW</sequence>
<name>A0AAE3DIN4_9FIRM</name>
<dbReference type="EMBL" id="JAJEQC010000007">
    <property type="protein sequence ID" value="MCC2136969.1"/>
    <property type="molecule type" value="Genomic_DNA"/>
</dbReference>
<protein>
    <submittedName>
        <fullName evidence="1">HAD family phosphatase</fullName>
    </submittedName>
</protein>
<dbReference type="InterPro" id="IPR023214">
    <property type="entry name" value="HAD_sf"/>
</dbReference>
<dbReference type="Proteomes" id="UP001199424">
    <property type="component" value="Unassembled WGS sequence"/>
</dbReference>
<reference evidence="1" key="1">
    <citation type="submission" date="2021-10" db="EMBL/GenBank/DDBJ databases">
        <title>Anaerobic single-cell dispensing facilitates the cultivation of human gut bacteria.</title>
        <authorList>
            <person name="Afrizal A."/>
        </authorList>
    </citation>
    <scope>NUCLEOTIDE SEQUENCE</scope>
    <source>
        <strain evidence="1">CLA-AA-H250</strain>
    </source>
</reference>
<dbReference type="PANTHER" id="PTHR43611:SF3">
    <property type="entry name" value="FLAVIN MONONUCLEOTIDE HYDROLASE 1, CHLOROPLATIC"/>
    <property type="match status" value="1"/>
</dbReference>
<comment type="caution">
    <text evidence="1">The sequence shown here is derived from an EMBL/GenBank/DDBJ whole genome shotgun (WGS) entry which is preliminary data.</text>
</comment>
<dbReference type="Gene3D" id="3.40.50.1000">
    <property type="entry name" value="HAD superfamily/HAD-like"/>
    <property type="match status" value="1"/>
</dbReference>
<dbReference type="InterPro" id="IPR023198">
    <property type="entry name" value="PGP-like_dom2"/>
</dbReference>
<proteinExistence type="predicted"/>